<dbReference type="InterPro" id="IPR050377">
    <property type="entry name" value="Radical_SAM_PqqE_MftC-like"/>
</dbReference>
<dbReference type="SFLD" id="SFLDG01067">
    <property type="entry name" value="SPASM/twitch_domain_containing"/>
    <property type="match status" value="1"/>
</dbReference>
<dbReference type="GO" id="GO:0003824">
    <property type="term" value="F:catalytic activity"/>
    <property type="evidence" value="ECO:0007669"/>
    <property type="project" value="InterPro"/>
</dbReference>
<dbReference type="SFLD" id="SFLDG01110">
    <property type="entry name" value="Uncharacterised_Radical_SAM_Su"/>
    <property type="match status" value="1"/>
</dbReference>
<dbReference type="EMBL" id="LAZR01002014">
    <property type="protein sequence ID" value="KKN35756.1"/>
    <property type="molecule type" value="Genomic_DNA"/>
</dbReference>
<keyword evidence="1" id="KW-0949">S-adenosyl-L-methionine</keyword>
<evidence type="ECO:0000256" key="3">
    <source>
        <dbReference type="ARBA" id="ARBA00023004"/>
    </source>
</evidence>
<sequence>MLDTNIIINRKSGIPLYGVDFIGVIDRSTNIIELKPSTLCNLKCKYCFVSAGDYINNFLVEYSYLLEKVDELIEIKGRHNIEIHLAPYGEIFLYPKLFKLIEELWKREGVETVSMQTNGLLLNRKIIKQLERVNLTRINISLNSLDQGKANYLCNCKNYNMKDLLINIKSLLKSTIDVLIAPVWFPGENDQDIEEIIKFVISLRTQGHSEKKIQIGIQKYLIYKTGRKLKKIRPKSWDYFYKQLSSLEKKFKIKLKLGPNDFNIHRRKKIASPDVRKGDIVKVVVVSKGRWEYEYIAKINDNFGVKLLVNKQIIRSEKIIGREIKVKILKVNLKDNILTAAFPI</sequence>
<dbReference type="GO" id="GO:0051536">
    <property type="term" value="F:iron-sulfur cluster binding"/>
    <property type="evidence" value="ECO:0007669"/>
    <property type="project" value="UniProtKB-KW"/>
</dbReference>
<dbReference type="AlphaFoldDB" id="A0A0F9SFJ5"/>
<dbReference type="InterPro" id="IPR006638">
    <property type="entry name" value="Elp3/MiaA/NifB-like_rSAM"/>
</dbReference>
<dbReference type="InterPro" id="IPR040088">
    <property type="entry name" value="MJ0103-like"/>
</dbReference>
<dbReference type="PANTHER" id="PTHR11228">
    <property type="entry name" value="RADICAL SAM DOMAIN PROTEIN"/>
    <property type="match status" value="1"/>
</dbReference>
<name>A0A0F9SFJ5_9ZZZZ</name>
<keyword evidence="4" id="KW-0411">Iron-sulfur</keyword>
<evidence type="ECO:0000256" key="4">
    <source>
        <dbReference type="ARBA" id="ARBA00023014"/>
    </source>
</evidence>
<dbReference type="SUPFAM" id="SSF102114">
    <property type="entry name" value="Radical SAM enzymes"/>
    <property type="match status" value="1"/>
</dbReference>
<evidence type="ECO:0000256" key="2">
    <source>
        <dbReference type="ARBA" id="ARBA00022723"/>
    </source>
</evidence>
<evidence type="ECO:0000256" key="1">
    <source>
        <dbReference type="ARBA" id="ARBA00022691"/>
    </source>
</evidence>
<evidence type="ECO:0000313" key="6">
    <source>
        <dbReference type="EMBL" id="KKN35756.1"/>
    </source>
</evidence>
<dbReference type="InterPro" id="IPR007197">
    <property type="entry name" value="rSAM"/>
</dbReference>
<proteinExistence type="predicted"/>
<keyword evidence="3" id="KW-0408">Iron</keyword>
<dbReference type="PROSITE" id="PS51918">
    <property type="entry name" value="RADICAL_SAM"/>
    <property type="match status" value="1"/>
</dbReference>
<keyword evidence="2" id="KW-0479">Metal-binding</keyword>
<dbReference type="SFLD" id="SFLDS00029">
    <property type="entry name" value="Radical_SAM"/>
    <property type="match status" value="1"/>
</dbReference>
<dbReference type="SMART" id="SM00729">
    <property type="entry name" value="Elp3"/>
    <property type="match status" value="1"/>
</dbReference>
<dbReference type="GO" id="GO:0046872">
    <property type="term" value="F:metal ion binding"/>
    <property type="evidence" value="ECO:0007669"/>
    <property type="project" value="UniProtKB-KW"/>
</dbReference>
<gene>
    <name evidence="6" type="ORF">LCGC14_0780360</name>
</gene>
<reference evidence="6" key="1">
    <citation type="journal article" date="2015" name="Nature">
        <title>Complex archaea that bridge the gap between prokaryotes and eukaryotes.</title>
        <authorList>
            <person name="Spang A."/>
            <person name="Saw J.H."/>
            <person name="Jorgensen S.L."/>
            <person name="Zaremba-Niedzwiedzka K."/>
            <person name="Martijn J."/>
            <person name="Lind A.E."/>
            <person name="van Eijk R."/>
            <person name="Schleper C."/>
            <person name="Guy L."/>
            <person name="Ettema T.J."/>
        </authorList>
    </citation>
    <scope>NUCLEOTIDE SEQUENCE</scope>
</reference>
<dbReference type="InterPro" id="IPR013785">
    <property type="entry name" value="Aldolase_TIM"/>
</dbReference>
<dbReference type="Gene3D" id="3.20.20.70">
    <property type="entry name" value="Aldolase class I"/>
    <property type="match status" value="1"/>
</dbReference>
<evidence type="ECO:0000259" key="5">
    <source>
        <dbReference type="PROSITE" id="PS51918"/>
    </source>
</evidence>
<comment type="caution">
    <text evidence="6">The sequence shown here is derived from an EMBL/GenBank/DDBJ whole genome shotgun (WGS) entry which is preliminary data.</text>
</comment>
<accession>A0A0F9SFJ5</accession>
<organism evidence="6">
    <name type="scientific">marine sediment metagenome</name>
    <dbReference type="NCBI Taxonomy" id="412755"/>
    <lineage>
        <taxon>unclassified sequences</taxon>
        <taxon>metagenomes</taxon>
        <taxon>ecological metagenomes</taxon>
    </lineage>
</organism>
<dbReference type="PANTHER" id="PTHR11228:SF35">
    <property type="entry name" value="MOLYBDENUM COFACTOR BIOSYNTHESIS PROTEIN A-RELATED"/>
    <property type="match status" value="1"/>
</dbReference>
<dbReference type="Pfam" id="PF04055">
    <property type="entry name" value="Radical_SAM"/>
    <property type="match status" value="1"/>
</dbReference>
<dbReference type="InterPro" id="IPR058240">
    <property type="entry name" value="rSAM_sf"/>
</dbReference>
<dbReference type="CDD" id="cd01335">
    <property type="entry name" value="Radical_SAM"/>
    <property type="match status" value="1"/>
</dbReference>
<protein>
    <recommendedName>
        <fullName evidence="5">Radical SAM core domain-containing protein</fullName>
    </recommendedName>
</protein>
<feature type="domain" description="Radical SAM core" evidence="5">
    <location>
        <begin position="24"/>
        <end position="260"/>
    </location>
</feature>